<sequence>MNLAPPDSECFLPDPNQSATKDKSKQGKTPDGVGGSVDDDDRAFYENLPFHGLQNPPNKSVHAHLFISQQASPLQPSSPKSPTPRVETPEVPAPPLPPRSPIRKITTKAAPLQAPNTEPRPPSPPVYPRPPSQSSRGGSSGYGSTRSSAIRQKNSPWLSIRPLRLYNSMRISRENKTLRLPTKSLSWSKWNLGAGTLQRFRSRAVGHLADTPESKEEKSTSQTNSSNDQTPVIKEVSESPKDRAFTPVPAPRTGTILRSKHTYQNVPAPKAKTEGQ</sequence>
<keyword evidence="3" id="KW-1185">Reference proteome</keyword>
<gene>
    <name evidence="2" type="ORF">J437_LFUL010515</name>
</gene>
<feature type="compositionally biased region" description="Pro residues" evidence="1">
    <location>
        <begin position="91"/>
        <end position="100"/>
    </location>
</feature>
<feature type="region of interest" description="Disordered" evidence="1">
    <location>
        <begin position="202"/>
        <end position="276"/>
    </location>
</feature>
<dbReference type="AlphaFoldDB" id="A0A8K0KH47"/>
<comment type="caution">
    <text evidence="2">The sequence shown here is derived from an EMBL/GenBank/DDBJ whole genome shotgun (WGS) entry which is preliminary data.</text>
</comment>
<organism evidence="2 3">
    <name type="scientific">Ladona fulva</name>
    <name type="common">Scarce chaser dragonfly</name>
    <name type="synonym">Libellula fulva</name>
    <dbReference type="NCBI Taxonomy" id="123851"/>
    <lineage>
        <taxon>Eukaryota</taxon>
        <taxon>Metazoa</taxon>
        <taxon>Ecdysozoa</taxon>
        <taxon>Arthropoda</taxon>
        <taxon>Hexapoda</taxon>
        <taxon>Insecta</taxon>
        <taxon>Pterygota</taxon>
        <taxon>Palaeoptera</taxon>
        <taxon>Odonata</taxon>
        <taxon>Epiprocta</taxon>
        <taxon>Anisoptera</taxon>
        <taxon>Libelluloidea</taxon>
        <taxon>Libellulidae</taxon>
        <taxon>Ladona</taxon>
    </lineage>
</organism>
<dbReference type="EMBL" id="KZ308603">
    <property type="protein sequence ID" value="KAG8232213.1"/>
    <property type="molecule type" value="Genomic_DNA"/>
</dbReference>
<feature type="compositionally biased region" description="Low complexity" evidence="1">
    <location>
        <begin position="68"/>
        <end position="84"/>
    </location>
</feature>
<feature type="compositionally biased region" description="Pro residues" evidence="1">
    <location>
        <begin position="118"/>
        <end position="131"/>
    </location>
</feature>
<reference evidence="2" key="2">
    <citation type="submission" date="2017-10" db="EMBL/GenBank/DDBJ databases">
        <title>Ladona fulva Genome sequencing and assembly.</title>
        <authorList>
            <person name="Murali S."/>
            <person name="Richards S."/>
            <person name="Bandaranaike D."/>
            <person name="Bellair M."/>
            <person name="Blankenburg K."/>
            <person name="Chao H."/>
            <person name="Dinh H."/>
            <person name="Doddapaneni H."/>
            <person name="Dugan-Rocha S."/>
            <person name="Elkadiri S."/>
            <person name="Gnanaolivu R."/>
            <person name="Hernandez B."/>
            <person name="Skinner E."/>
            <person name="Javaid M."/>
            <person name="Lee S."/>
            <person name="Li M."/>
            <person name="Ming W."/>
            <person name="Munidasa M."/>
            <person name="Muniz J."/>
            <person name="Nguyen L."/>
            <person name="Hughes D."/>
            <person name="Osuji N."/>
            <person name="Pu L.-L."/>
            <person name="Puazo M."/>
            <person name="Qu C."/>
            <person name="Quiroz J."/>
            <person name="Raj R."/>
            <person name="Weissenberger G."/>
            <person name="Xin Y."/>
            <person name="Zou X."/>
            <person name="Han Y."/>
            <person name="Worley K."/>
            <person name="Muzny D."/>
            <person name="Gibbs R."/>
        </authorList>
    </citation>
    <scope>NUCLEOTIDE SEQUENCE</scope>
    <source>
        <strain evidence="2">Sampled in the wild</strain>
    </source>
</reference>
<feature type="region of interest" description="Disordered" evidence="1">
    <location>
        <begin position="1"/>
        <end position="161"/>
    </location>
</feature>
<accession>A0A8K0KH47</accession>
<feature type="compositionally biased region" description="Basic and acidic residues" evidence="1">
    <location>
        <begin position="235"/>
        <end position="244"/>
    </location>
</feature>
<reference evidence="2" key="1">
    <citation type="submission" date="2013-04" db="EMBL/GenBank/DDBJ databases">
        <authorList>
            <person name="Qu J."/>
            <person name="Murali S.C."/>
            <person name="Bandaranaike D."/>
            <person name="Bellair M."/>
            <person name="Blankenburg K."/>
            <person name="Chao H."/>
            <person name="Dinh H."/>
            <person name="Doddapaneni H."/>
            <person name="Downs B."/>
            <person name="Dugan-Rocha S."/>
            <person name="Elkadiri S."/>
            <person name="Gnanaolivu R.D."/>
            <person name="Hernandez B."/>
            <person name="Javaid M."/>
            <person name="Jayaseelan J.C."/>
            <person name="Lee S."/>
            <person name="Li M."/>
            <person name="Ming W."/>
            <person name="Munidasa M."/>
            <person name="Muniz J."/>
            <person name="Nguyen L."/>
            <person name="Ongeri F."/>
            <person name="Osuji N."/>
            <person name="Pu L.-L."/>
            <person name="Puazo M."/>
            <person name="Qu C."/>
            <person name="Quiroz J."/>
            <person name="Raj R."/>
            <person name="Weissenberger G."/>
            <person name="Xin Y."/>
            <person name="Zou X."/>
            <person name="Han Y."/>
            <person name="Richards S."/>
            <person name="Worley K."/>
            <person name="Muzny D."/>
            <person name="Gibbs R."/>
        </authorList>
    </citation>
    <scope>NUCLEOTIDE SEQUENCE</scope>
    <source>
        <strain evidence="2">Sampled in the wild</strain>
    </source>
</reference>
<name>A0A8K0KH47_LADFU</name>
<protein>
    <submittedName>
        <fullName evidence="2">Uncharacterized protein</fullName>
    </submittedName>
</protein>
<evidence type="ECO:0000313" key="3">
    <source>
        <dbReference type="Proteomes" id="UP000792457"/>
    </source>
</evidence>
<dbReference type="Proteomes" id="UP000792457">
    <property type="component" value="Unassembled WGS sequence"/>
</dbReference>
<feature type="non-terminal residue" evidence="2">
    <location>
        <position position="1"/>
    </location>
</feature>
<evidence type="ECO:0000313" key="2">
    <source>
        <dbReference type="EMBL" id="KAG8232213.1"/>
    </source>
</evidence>
<feature type="compositionally biased region" description="Basic and acidic residues" evidence="1">
    <location>
        <begin position="210"/>
        <end position="219"/>
    </location>
</feature>
<feature type="compositionally biased region" description="Low complexity" evidence="1">
    <location>
        <begin position="132"/>
        <end position="148"/>
    </location>
</feature>
<feature type="compositionally biased region" description="Low complexity" evidence="1">
    <location>
        <begin position="220"/>
        <end position="230"/>
    </location>
</feature>
<proteinExistence type="predicted"/>
<dbReference type="OrthoDB" id="6106100at2759"/>
<evidence type="ECO:0000256" key="1">
    <source>
        <dbReference type="SAM" id="MobiDB-lite"/>
    </source>
</evidence>